<keyword evidence="1" id="KW-1133">Transmembrane helix</keyword>
<keyword evidence="1" id="KW-0812">Transmembrane</keyword>
<dbReference type="InterPro" id="IPR032623">
    <property type="entry name" value="FecR_N"/>
</dbReference>
<dbReference type="PANTHER" id="PTHR30273">
    <property type="entry name" value="PERIPLASMIC SIGNAL SENSOR AND SIGMA FACTOR ACTIVATOR FECR-RELATED"/>
    <property type="match status" value="1"/>
</dbReference>
<proteinExistence type="predicted"/>
<dbReference type="Pfam" id="PF16220">
    <property type="entry name" value="DUF4880"/>
    <property type="match status" value="1"/>
</dbReference>
<gene>
    <name evidence="4" type="ordered locus">PA14_37980</name>
</gene>
<name>A0A0H2ZAA0_PSEAB</name>
<feature type="domain" description="FecR protein" evidence="2">
    <location>
        <begin position="114"/>
        <end position="205"/>
    </location>
</feature>
<dbReference type="PANTHER" id="PTHR30273:SF2">
    <property type="entry name" value="PROTEIN FECR"/>
    <property type="match status" value="1"/>
</dbReference>
<evidence type="ECO:0000259" key="3">
    <source>
        <dbReference type="Pfam" id="PF16220"/>
    </source>
</evidence>
<accession>A0A0H2ZAA0</accession>
<dbReference type="InterPro" id="IPR006860">
    <property type="entry name" value="FecR"/>
</dbReference>
<organism evidence="4 5">
    <name type="scientific">Pseudomonas aeruginosa (strain UCBPP-PA14)</name>
    <dbReference type="NCBI Taxonomy" id="208963"/>
    <lineage>
        <taxon>Bacteria</taxon>
        <taxon>Pseudomonadati</taxon>
        <taxon>Pseudomonadota</taxon>
        <taxon>Gammaproteobacteria</taxon>
        <taxon>Pseudomonadales</taxon>
        <taxon>Pseudomonadaceae</taxon>
        <taxon>Pseudomonas</taxon>
    </lineage>
</organism>
<protein>
    <submittedName>
        <fullName evidence="4">Putative Fe2+-dicitrate sensor, membrane component</fullName>
    </submittedName>
</protein>
<dbReference type="GO" id="GO:0016989">
    <property type="term" value="F:sigma factor antagonist activity"/>
    <property type="evidence" value="ECO:0007669"/>
    <property type="project" value="TreeGrafter"/>
</dbReference>
<dbReference type="RefSeq" id="WP_003139677.1">
    <property type="nucleotide sequence ID" value="NC_008463.1"/>
</dbReference>
<dbReference type="BioCyc" id="PAER208963:G1G74-3194-MONOMER"/>
<dbReference type="AlphaFoldDB" id="A0A0H2ZAA0"/>
<evidence type="ECO:0000259" key="2">
    <source>
        <dbReference type="Pfam" id="PF04773"/>
    </source>
</evidence>
<dbReference type="Proteomes" id="UP000000653">
    <property type="component" value="Chromosome"/>
</dbReference>
<dbReference type="PIRSF" id="PIRSF018266">
    <property type="entry name" value="FecR"/>
    <property type="match status" value="1"/>
</dbReference>
<evidence type="ECO:0000313" key="4">
    <source>
        <dbReference type="EMBL" id="ABJ11238.1"/>
    </source>
</evidence>
<evidence type="ECO:0000313" key="5">
    <source>
        <dbReference type="Proteomes" id="UP000000653"/>
    </source>
</evidence>
<dbReference type="KEGG" id="pau:PA14_37980"/>
<feature type="domain" description="FecR N-terminal" evidence="3">
    <location>
        <begin position="11"/>
        <end position="50"/>
    </location>
</feature>
<dbReference type="InterPro" id="IPR012373">
    <property type="entry name" value="Ferrdict_sens_TM"/>
</dbReference>
<sequence length="317" mass="35049">MRQGRRERILDEAAQWMALLQSGHAGAEERLAFQQWRQADAEHGAVFDRLSLGLQSFRDEPLHGLRAEQLIGALEAPSARRRFLQRSLGLAAFGVATLALGRIGIVGFPWPGDLYTGTGQRQSFRLEDGSQLVLDARSRVRPEFDGYRRRLRLREGRLLVDVAREPARPFVVDTGRGQVEAQGTRFQVSDDGASSRVVVLESRVRITTADGRQCLLERGQSARFDASAILARGPAEGGESAWLDGRLEVRDRPLGEVLEALRAYRRGIVSVADDAAALRVSGIYPLDDSGVALALLEQSLPIRIDYHGPYWVSIASR</sequence>
<dbReference type="Gene3D" id="2.60.120.1440">
    <property type="match status" value="1"/>
</dbReference>
<reference evidence="4 5" key="1">
    <citation type="journal article" date="2006" name="Genome Biol.">
        <title>Genomic analysis reveals that Pseudomonas aeruginosa virulence is combinatorial.</title>
        <authorList>
            <person name="Lee D.G."/>
            <person name="Urbach J.M."/>
            <person name="Wu G."/>
            <person name="Liberati N.T."/>
            <person name="Feinbaum R.L."/>
            <person name="Miyata S."/>
            <person name="Diggins L.T."/>
            <person name="He J."/>
            <person name="Saucier M."/>
            <person name="Deziel E."/>
            <person name="Friedman L."/>
            <person name="Li L."/>
            <person name="Grills G."/>
            <person name="Montgomery K."/>
            <person name="Kucherlapati R."/>
            <person name="Rahme L.G."/>
            <person name="Ausubel F.M."/>
        </authorList>
    </citation>
    <scope>NUCLEOTIDE SEQUENCE [LARGE SCALE GENOMIC DNA]</scope>
    <source>
        <strain evidence="4 5">UCBPP-PA14</strain>
    </source>
</reference>
<feature type="transmembrane region" description="Helical" evidence="1">
    <location>
        <begin position="88"/>
        <end position="110"/>
    </location>
</feature>
<evidence type="ECO:0000256" key="1">
    <source>
        <dbReference type="SAM" id="Phobius"/>
    </source>
</evidence>
<dbReference type="HOGENOM" id="CLU_050192_0_0_6"/>
<dbReference type="Pfam" id="PF04773">
    <property type="entry name" value="FecR"/>
    <property type="match status" value="1"/>
</dbReference>
<dbReference type="EMBL" id="CP000438">
    <property type="protein sequence ID" value="ABJ11238.1"/>
    <property type="molecule type" value="Genomic_DNA"/>
</dbReference>
<keyword evidence="1" id="KW-0472">Membrane</keyword>